<organism evidence="5 6">
    <name type="scientific">Burkholderia arboris</name>
    <dbReference type="NCBI Taxonomy" id="488730"/>
    <lineage>
        <taxon>Bacteria</taxon>
        <taxon>Pseudomonadati</taxon>
        <taxon>Pseudomonadota</taxon>
        <taxon>Betaproteobacteria</taxon>
        <taxon>Burkholderiales</taxon>
        <taxon>Burkholderiaceae</taxon>
        <taxon>Burkholderia</taxon>
        <taxon>Burkholderia cepacia complex</taxon>
    </lineage>
</organism>
<dbReference type="Proteomes" id="UP001448498">
    <property type="component" value="Chromosome 2"/>
</dbReference>
<dbReference type="InterPro" id="IPR029058">
    <property type="entry name" value="AB_hydrolase_fold"/>
</dbReference>
<evidence type="ECO:0000259" key="4">
    <source>
        <dbReference type="Pfam" id="PF24322"/>
    </source>
</evidence>
<dbReference type="InterPro" id="IPR021692">
    <property type="entry name" value="Tle3_C"/>
</dbReference>
<dbReference type="Pfam" id="PF11678">
    <property type="entry name" value="Tle3_C"/>
    <property type="match status" value="1"/>
</dbReference>
<protein>
    <submittedName>
        <fullName evidence="5">DUF3274 domain-containing protein</fullName>
    </submittedName>
</protein>
<gene>
    <name evidence="5" type="ORF">OHZ10_35965</name>
</gene>
<evidence type="ECO:0000256" key="2">
    <source>
        <dbReference type="SAM" id="MobiDB-lite"/>
    </source>
</evidence>
<feature type="domain" description="Antibacterial effector protein Tle3 C-terminal" evidence="3">
    <location>
        <begin position="566"/>
        <end position="722"/>
    </location>
</feature>
<evidence type="ECO:0000313" key="6">
    <source>
        <dbReference type="Proteomes" id="UP001448498"/>
    </source>
</evidence>
<dbReference type="SUPFAM" id="SSF53474">
    <property type="entry name" value="alpha/beta-Hydrolases"/>
    <property type="match status" value="1"/>
</dbReference>
<feature type="region of interest" description="Disordered" evidence="2">
    <location>
        <begin position="438"/>
        <end position="463"/>
    </location>
</feature>
<dbReference type="EMBL" id="CP109823">
    <property type="protein sequence ID" value="XAE52947.1"/>
    <property type="molecule type" value="Genomic_DNA"/>
</dbReference>
<feature type="region of interest" description="Disordered" evidence="2">
    <location>
        <begin position="1"/>
        <end position="28"/>
    </location>
</feature>
<reference evidence="5 6" key="1">
    <citation type="submission" date="2022-10" db="EMBL/GenBank/DDBJ databases">
        <title>Genomic of Burkholderia cepacia PN-1.</title>
        <authorList>
            <person name="Yang Y."/>
            <person name="Guan H."/>
            <person name="Huang J."/>
        </authorList>
    </citation>
    <scope>NUCLEOTIDE SEQUENCE [LARGE SCALE GENOMIC DNA]</scope>
    <source>
        <strain evidence="5 6">PN-1</strain>
    </source>
</reference>
<dbReference type="Gene3D" id="3.40.50.1820">
    <property type="entry name" value="alpha/beta hydrolase"/>
    <property type="match status" value="1"/>
</dbReference>
<proteinExistence type="predicted"/>
<dbReference type="InterPro" id="IPR056221">
    <property type="entry name" value="Tle3_ab_dom"/>
</dbReference>
<keyword evidence="1" id="KW-0175">Coiled coil</keyword>
<feature type="domain" description="T6SS Tle3 phospholipase effector alpha/beta" evidence="4">
    <location>
        <begin position="37"/>
        <end position="400"/>
    </location>
</feature>
<evidence type="ECO:0000313" key="5">
    <source>
        <dbReference type="EMBL" id="XAE52947.1"/>
    </source>
</evidence>
<feature type="coiled-coil region" evidence="1">
    <location>
        <begin position="729"/>
        <end position="763"/>
    </location>
</feature>
<dbReference type="RefSeq" id="WP_342706044.1">
    <property type="nucleotide sequence ID" value="NZ_CP109823.1"/>
</dbReference>
<evidence type="ECO:0000259" key="3">
    <source>
        <dbReference type="Pfam" id="PF11678"/>
    </source>
</evidence>
<evidence type="ECO:0000256" key="1">
    <source>
        <dbReference type="SAM" id="Coils"/>
    </source>
</evidence>
<dbReference type="Pfam" id="PF24322">
    <property type="entry name" value="Tle3"/>
    <property type="match status" value="1"/>
</dbReference>
<sequence>MASSQNSPRVVGEKKAVTQSNLPKDAHTPVDVEHRFPCTTILIHGVNDLGTDFGTVEGGLCEGLKDRLGRPDLKGAEYMQGRMAHDDPNKKPVTAADLMKNLDDVLYRRQETADTRSPLIPFYWGVRANKDELPKDANKQTVNGQYVDKFGNRLDVHRAKGGGFFANATTDIPGMFNSHFMGGKLTATLNYASGDPTHPLLEAPSRHYMVLAAVRLAALIRQIRIINPDETVNIIAHSQGTLISLLAQAFLINGLNPNACSVGDRPADTLILIDSPFTLEQEFAERFGQTGDAQQTTYARTKTLANLTQLVAQAKHSTPTLDKLSATDGQGKVVRDNFGITGPKWGPEHATRLTGPQDVVGNATLAFAERDNRGKVYLYFCPEDSTVAMTGINGMGASGLSDSRSVTASRDGAKPEIVRLLSDSFRQRVFTRRLRNGQPVRVGNAPGPFTLREKGESAHGTSGVIETHGKRADIPVGTVRTINGEALPPPFPPEMQANVIDGTQRTPLDGSASEVEPGQQALDQLEAETVLSTDGGPGTLQKLPLQTIDWPGFGIGSQIPDRGAVETRLNTGKGDPDDRCRVLQVTGSFPLQPGKLQIVRQETPNEAKVRIMNTFRSPDSYHSAVMSGRRNHRCATAFDVAIGQGRAIDDPDWANLLRGIADWRLSLKKLKNIAESQYNQLDSTTREIVEANCKYYDSGTFPAPHLVPVTPPPQVVSEIYQQQQDFKKKQEAEQERKRIDERNQRLKAQAEQVKSQVQQGMARGQQYIGEQADAAKQGLDGALEHAKQGVKDLWNKF</sequence>
<accession>A0ABZ3DWT2</accession>
<keyword evidence="6" id="KW-1185">Reference proteome</keyword>
<name>A0ABZ3DWT2_9BURK</name>